<accession>A0A1Q5U2Q8</accession>
<protein>
    <submittedName>
        <fullName evidence="1">Type I-E CRISPR-associated protein Cse1/CasA</fullName>
    </submittedName>
</protein>
<comment type="caution">
    <text evidence="1">The sequence shown here is derived from an EMBL/GenBank/DDBJ whole genome shotgun (WGS) entry which is preliminary data.</text>
</comment>
<organism evidence="1 2">
    <name type="scientific">Xenorhabdus thuongxuanensis</name>
    <dbReference type="NCBI Taxonomy" id="1873484"/>
    <lineage>
        <taxon>Bacteria</taxon>
        <taxon>Pseudomonadati</taxon>
        <taxon>Pseudomonadota</taxon>
        <taxon>Gammaproteobacteria</taxon>
        <taxon>Enterobacterales</taxon>
        <taxon>Morganellaceae</taxon>
        <taxon>Xenorhabdus</taxon>
    </lineage>
</organism>
<dbReference type="AlphaFoldDB" id="A0A1Q5U2Q8"/>
<dbReference type="OrthoDB" id="5392377at2"/>
<dbReference type="InterPro" id="IPR013381">
    <property type="entry name" value="CRISPR-assoc_prot_Cse1"/>
</dbReference>
<reference evidence="1 2" key="1">
    <citation type="submission" date="2016-09" db="EMBL/GenBank/DDBJ databases">
        <title>Xenorhabdus thuongxuanensis sp. nov. and Xenorhabdus eapokensis sp. nov., isolated from Steinernema species.</title>
        <authorList>
            <person name="Kaempfer P."/>
            <person name="Tobias N.J."/>
            <person name="Phan Ke L."/>
            <person name="Bode H.B."/>
            <person name="Glaeser S.P."/>
        </authorList>
    </citation>
    <scope>NUCLEOTIDE SEQUENCE [LARGE SCALE GENOMIC DNA]</scope>
    <source>
        <strain evidence="1 2">30TX1</strain>
    </source>
</reference>
<dbReference type="EMBL" id="MKGR01000011">
    <property type="protein sequence ID" value="OKP06741.1"/>
    <property type="molecule type" value="Genomic_DNA"/>
</dbReference>
<sequence>MDLLVHNWIPVRPMAGGTPTTISLQTLLCSDEQWILCLPRDDMELSALQLLVCLTQVIWTPQDDQTLHLRIKQPLTSDDFVQGISAWSDTFQLDHPDMPFMQFKGVSANDVTSMDKLLAGLTGATNCTFINEPGQGDALCGGCTAIALFNKANNAPSFGGGFKSGLRGGAPVTTLLQAINSRYADLRTTIWLNVLTQPYLQQLLSEDLQAKQLPVWQEPIQAGATIPATHIGLLRGLFWQPNHIELCPPVGVGQCSGCGQQATQRYTGFLKEKFNFSVEGVWPHPHSPRVLQVKQGVVEEKFLAFTTSAPSWTQISRLLVSREADTKEGHRPAAVVDQSRSVFSKARMQLIVGGYRNNQASILERRHDVMVVNQGWQTHPEVINEVVGIGLGYKTALRKALYIFAEGIKENDIKGAGIAVHEKGEREYYRQSDLLIPNLLASIDFTQADECLEQLKKSLNNLCINLFEQVTAPYCHHSKLVKALAVARRSLHKQLAALRQPQGE</sequence>
<keyword evidence="2" id="KW-1185">Reference proteome</keyword>
<evidence type="ECO:0000313" key="1">
    <source>
        <dbReference type="EMBL" id="OKP06741.1"/>
    </source>
</evidence>
<evidence type="ECO:0000313" key="2">
    <source>
        <dbReference type="Proteomes" id="UP000186277"/>
    </source>
</evidence>
<name>A0A1Q5U2Q8_9GAMM</name>
<dbReference type="NCBIfam" id="TIGR02547">
    <property type="entry name" value="casA_cse1"/>
    <property type="match status" value="1"/>
</dbReference>
<dbReference type="CDD" id="cd09669">
    <property type="entry name" value="Cse1_I-E"/>
    <property type="match status" value="1"/>
</dbReference>
<proteinExistence type="predicted"/>
<dbReference type="NCBIfam" id="NF007247">
    <property type="entry name" value="PRK09693.1"/>
    <property type="match status" value="1"/>
</dbReference>
<dbReference type="Pfam" id="PF09481">
    <property type="entry name" value="CRISPR_Cse1"/>
    <property type="match status" value="1"/>
</dbReference>
<dbReference type="RefSeq" id="WP_074019963.1">
    <property type="nucleotide sequence ID" value="NZ_CAWMWP010000013.1"/>
</dbReference>
<gene>
    <name evidence="1" type="ORF">Xentx_01867</name>
</gene>
<dbReference type="Proteomes" id="UP000186277">
    <property type="component" value="Unassembled WGS sequence"/>
</dbReference>